<dbReference type="InterPro" id="IPR035965">
    <property type="entry name" value="PAS-like_dom_sf"/>
</dbReference>
<keyword evidence="4" id="KW-0808">Transferase</keyword>
<dbReference type="Pfam" id="PF00512">
    <property type="entry name" value="HisKA"/>
    <property type="match status" value="1"/>
</dbReference>
<feature type="region of interest" description="Disordered" evidence="9">
    <location>
        <begin position="383"/>
        <end position="403"/>
    </location>
</feature>
<organism evidence="12 13">
    <name type="scientific">Alicyclobacillus cycloheptanicus</name>
    <dbReference type="NCBI Taxonomy" id="1457"/>
    <lineage>
        <taxon>Bacteria</taxon>
        <taxon>Bacillati</taxon>
        <taxon>Bacillota</taxon>
        <taxon>Bacilli</taxon>
        <taxon>Bacillales</taxon>
        <taxon>Alicyclobacillaceae</taxon>
        <taxon>Alicyclobacillus</taxon>
    </lineage>
</organism>
<dbReference type="Pfam" id="PF00989">
    <property type="entry name" value="PAS"/>
    <property type="match status" value="1"/>
</dbReference>
<evidence type="ECO:0000256" key="6">
    <source>
        <dbReference type="ARBA" id="ARBA00022777"/>
    </source>
</evidence>
<evidence type="ECO:0000256" key="8">
    <source>
        <dbReference type="ARBA" id="ARBA00023012"/>
    </source>
</evidence>
<evidence type="ECO:0000259" key="10">
    <source>
        <dbReference type="PROSITE" id="PS50109"/>
    </source>
</evidence>
<evidence type="ECO:0000256" key="7">
    <source>
        <dbReference type="ARBA" id="ARBA00022840"/>
    </source>
</evidence>
<protein>
    <recommendedName>
        <fullName evidence="2">histidine kinase</fullName>
        <ecNumber evidence="2">2.7.13.3</ecNumber>
    </recommendedName>
</protein>
<dbReference type="Gene3D" id="3.30.450.20">
    <property type="entry name" value="PAS domain"/>
    <property type="match status" value="1"/>
</dbReference>
<dbReference type="PRINTS" id="PR00344">
    <property type="entry name" value="BCTRLSENSOR"/>
</dbReference>
<reference evidence="12 13" key="1">
    <citation type="submission" date="2023-07" db="EMBL/GenBank/DDBJ databases">
        <title>Genomic Encyclopedia of Type Strains, Phase IV (KMG-IV): sequencing the most valuable type-strain genomes for metagenomic binning, comparative biology and taxonomic classification.</title>
        <authorList>
            <person name="Goeker M."/>
        </authorList>
    </citation>
    <scope>NUCLEOTIDE SEQUENCE [LARGE SCALE GENOMIC DNA]</scope>
    <source>
        <strain evidence="12 13">DSM 4006</strain>
    </source>
</reference>
<dbReference type="InterPro" id="IPR003594">
    <property type="entry name" value="HATPase_dom"/>
</dbReference>
<dbReference type="EMBL" id="JAUSTP010000014">
    <property type="protein sequence ID" value="MDQ0190093.1"/>
    <property type="molecule type" value="Genomic_DNA"/>
</dbReference>
<dbReference type="EC" id="2.7.13.3" evidence="2"/>
<dbReference type="PROSITE" id="PS50109">
    <property type="entry name" value="HIS_KIN"/>
    <property type="match status" value="1"/>
</dbReference>
<dbReference type="InterPro" id="IPR036097">
    <property type="entry name" value="HisK_dim/P_sf"/>
</dbReference>
<evidence type="ECO:0000313" key="12">
    <source>
        <dbReference type="EMBL" id="MDQ0190093.1"/>
    </source>
</evidence>
<keyword evidence="6" id="KW-0418">Kinase</keyword>
<feature type="domain" description="PAS" evidence="11">
    <location>
        <begin position="48"/>
        <end position="118"/>
    </location>
</feature>
<dbReference type="SMART" id="SM00091">
    <property type="entry name" value="PAS"/>
    <property type="match status" value="1"/>
</dbReference>
<evidence type="ECO:0000313" key="13">
    <source>
        <dbReference type="Proteomes" id="UP001232973"/>
    </source>
</evidence>
<dbReference type="RefSeq" id="WP_274456849.1">
    <property type="nucleotide sequence ID" value="NZ_CP067097.1"/>
</dbReference>
<dbReference type="SMART" id="SM00388">
    <property type="entry name" value="HisKA"/>
    <property type="match status" value="1"/>
</dbReference>
<dbReference type="InterPro" id="IPR013767">
    <property type="entry name" value="PAS_fold"/>
</dbReference>
<dbReference type="InterPro" id="IPR005467">
    <property type="entry name" value="His_kinase_dom"/>
</dbReference>
<keyword evidence="3" id="KW-0597">Phosphoprotein</keyword>
<keyword evidence="13" id="KW-1185">Reference proteome</keyword>
<dbReference type="SMART" id="SM00387">
    <property type="entry name" value="HATPase_c"/>
    <property type="match status" value="1"/>
</dbReference>
<dbReference type="Gene3D" id="3.30.565.10">
    <property type="entry name" value="Histidine kinase-like ATPase, C-terminal domain"/>
    <property type="match status" value="1"/>
</dbReference>
<evidence type="ECO:0000256" key="3">
    <source>
        <dbReference type="ARBA" id="ARBA00022553"/>
    </source>
</evidence>
<evidence type="ECO:0000256" key="1">
    <source>
        <dbReference type="ARBA" id="ARBA00000085"/>
    </source>
</evidence>
<feature type="domain" description="Histidine kinase" evidence="10">
    <location>
        <begin position="186"/>
        <end position="391"/>
    </location>
</feature>
<dbReference type="Proteomes" id="UP001232973">
    <property type="component" value="Unassembled WGS sequence"/>
</dbReference>
<dbReference type="SUPFAM" id="SSF55785">
    <property type="entry name" value="PYP-like sensor domain (PAS domain)"/>
    <property type="match status" value="1"/>
</dbReference>
<keyword evidence="7" id="KW-0067">ATP-binding</keyword>
<sequence length="403" mass="44717">MDKSKPRVFSTVHRMTSFKRHGHGGGGMDGLPDGFRQVQEELERLRESEFTYRSLVDNNPAAICLVSPEGRIVHANASCRDAVGYAADELIGMHYHDLLPPDYDKSIDDQFQSMIRGQISRANSYLRLVHKKGHIVDLGMKIVPVVRDEEVTGLFFVGRDVAEFRRAEELIIKSEKLAVVGQLAAGVAHEIRNPLTSLKGFIQLMRSTVDGKHEYFQIMLTELDRIESIIQEFLLFAKPQISDFRYVDPCHMLGQVIAIMQTQAMLNNVQIVNDVGSDMPAIWCDENHIKQVFMNLLKNSIEAMPTGGAIHVTSRSGPDGMVTFQVVDNGCGIPPERIPKLGEPFYTTKEKGTGLGLMVSHRIVEAHRGTLSIRSVVGKGTTVEISLPTDPPDDAESTEKAAP</sequence>
<evidence type="ECO:0000256" key="4">
    <source>
        <dbReference type="ARBA" id="ARBA00022679"/>
    </source>
</evidence>
<dbReference type="InterPro" id="IPR004358">
    <property type="entry name" value="Sig_transdc_His_kin-like_C"/>
</dbReference>
<proteinExistence type="predicted"/>
<keyword evidence="8" id="KW-0902">Two-component regulatory system</keyword>
<dbReference type="SUPFAM" id="SSF55874">
    <property type="entry name" value="ATPase domain of HSP90 chaperone/DNA topoisomerase II/histidine kinase"/>
    <property type="match status" value="1"/>
</dbReference>
<dbReference type="Pfam" id="PF02518">
    <property type="entry name" value="HATPase_c"/>
    <property type="match status" value="1"/>
</dbReference>
<dbReference type="InterPro" id="IPR036890">
    <property type="entry name" value="HATPase_C_sf"/>
</dbReference>
<evidence type="ECO:0000256" key="2">
    <source>
        <dbReference type="ARBA" id="ARBA00012438"/>
    </source>
</evidence>
<dbReference type="NCBIfam" id="TIGR00229">
    <property type="entry name" value="sensory_box"/>
    <property type="match status" value="1"/>
</dbReference>
<evidence type="ECO:0000259" key="11">
    <source>
        <dbReference type="PROSITE" id="PS50112"/>
    </source>
</evidence>
<name>A0ABT9XIH9_9BACL</name>
<comment type="caution">
    <text evidence="12">The sequence shown here is derived from an EMBL/GenBank/DDBJ whole genome shotgun (WGS) entry which is preliminary data.</text>
</comment>
<dbReference type="Gene3D" id="1.10.287.130">
    <property type="match status" value="1"/>
</dbReference>
<gene>
    <name evidence="12" type="ORF">J2S03_001956</name>
</gene>
<dbReference type="InterPro" id="IPR003661">
    <property type="entry name" value="HisK_dim/P_dom"/>
</dbReference>
<dbReference type="InterPro" id="IPR000014">
    <property type="entry name" value="PAS"/>
</dbReference>
<evidence type="ECO:0000256" key="5">
    <source>
        <dbReference type="ARBA" id="ARBA00022741"/>
    </source>
</evidence>
<dbReference type="CDD" id="cd00130">
    <property type="entry name" value="PAS"/>
    <property type="match status" value="1"/>
</dbReference>
<comment type="catalytic activity">
    <reaction evidence="1">
        <text>ATP + protein L-histidine = ADP + protein N-phospho-L-histidine.</text>
        <dbReference type="EC" id="2.7.13.3"/>
    </reaction>
</comment>
<dbReference type="SUPFAM" id="SSF47384">
    <property type="entry name" value="Homodimeric domain of signal transducing histidine kinase"/>
    <property type="match status" value="1"/>
</dbReference>
<dbReference type="PANTHER" id="PTHR43065">
    <property type="entry name" value="SENSOR HISTIDINE KINASE"/>
    <property type="match status" value="1"/>
</dbReference>
<dbReference type="CDD" id="cd00082">
    <property type="entry name" value="HisKA"/>
    <property type="match status" value="1"/>
</dbReference>
<dbReference type="PANTHER" id="PTHR43065:SF34">
    <property type="entry name" value="SPORULATION KINASE A"/>
    <property type="match status" value="1"/>
</dbReference>
<evidence type="ECO:0000256" key="9">
    <source>
        <dbReference type="SAM" id="MobiDB-lite"/>
    </source>
</evidence>
<dbReference type="PROSITE" id="PS50112">
    <property type="entry name" value="PAS"/>
    <property type="match status" value="1"/>
</dbReference>
<dbReference type="CDD" id="cd00075">
    <property type="entry name" value="HATPase"/>
    <property type="match status" value="1"/>
</dbReference>
<keyword evidence="5" id="KW-0547">Nucleotide-binding</keyword>
<accession>A0ABT9XIH9</accession>